<name>A0ABV8SGQ3_9BACL</name>
<keyword evidence="2" id="KW-1185">Reference proteome</keyword>
<gene>
    <name evidence="1" type="ORF">ACFO1S_21580</name>
</gene>
<reference evidence="2" key="1">
    <citation type="journal article" date="2019" name="Int. J. Syst. Evol. Microbiol.">
        <title>The Global Catalogue of Microorganisms (GCM) 10K type strain sequencing project: providing services to taxonomists for standard genome sequencing and annotation.</title>
        <authorList>
            <consortium name="The Broad Institute Genomics Platform"/>
            <consortium name="The Broad Institute Genome Sequencing Center for Infectious Disease"/>
            <person name="Wu L."/>
            <person name="Ma J."/>
        </authorList>
    </citation>
    <scope>NUCLEOTIDE SEQUENCE [LARGE SCALE GENOMIC DNA]</scope>
    <source>
        <strain evidence="2">CGMCC 4.1641</strain>
    </source>
</reference>
<dbReference type="Proteomes" id="UP001595755">
    <property type="component" value="Unassembled WGS sequence"/>
</dbReference>
<dbReference type="GO" id="GO:0051213">
    <property type="term" value="F:dioxygenase activity"/>
    <property type="evidence" value="ECO:0007669"/>
    <property type="project" value="UniProtKB-KW"/>
</dbReference>
<proteinExistence type="predicted"/>
<dbReference type="PANTHER" id="PTHR40128:SF1">
    <property type="entry name" value="PHYTANOYL-COA HYDROXYLASE"/>
    <property type="match status" value="1"/>
</dbReference>
<dbReference type="EMBL" id="JBHSED010000046">
    <property type="protein sequence ID" value="MFC4306027.1"/>
    <property type="molecule type" value="Genomic_DNA"/>
</dbReference>
<organism evidence="1 2">
    <name type="scientific">Cohnella boryungensis</name>
    <dbReference type="NCBI Taxonomy" id="768479"/>
    <lineage>
        <taxon>Bacteria</taxon>
        <taxon>Bacillati</taxon>
        <taxon>Bacillota</taxon>
        <taxon>Bacilli</taxon>
        <taxon>Bacillales</taxon>
        <taxon>Paenibacillaceae</taxon>
        <taxon>Cohnella</taxon>
    </lineage>
</organism>
<evidence type="ECO:0000313" key="2">
    <source>
        <dbReference type="Proteomes" id="UP001595755"/>
    </source>
</evidence>
<evidence type="ECO:0000313" key="1">
    <source>
        <dbReference type="EMBL" id="MFC4306027.1"/>
    </source>
</evidence>
<dbReference type="SUPFAM" id="SSF51197">
    <property type="entry name" value="Clavaminate synthase-like"/>
    <property type="match status" value="1"/>
</dbReference>
<dbReference type="Pfam" id="PF05721">
    <property type="entry name" value="PhyH"/>
    <property type="match status" value="1"/>
</dbReference>
<sequence length="268" mass="30524">MSTQQPMQQLEEANAWLSDLPALRRKLSDEGYLFFRGILDKEELRRIRADMLELASEYGYLKASAPLEEGIYSGREYPASAQFETSALYRRILDLPRFNAFGRGPVLSLLMSGLLDAELLEHRRRIGRITFPGSFKNTTPPHQDFFYIKGTPDTYTCWIPAGDCPEELGGLAVMPGTNKLGMLEHLPMQGTGGHGVPHEQCEQLGRPWLSTDYRIGDILLFHGHTLHKALDNRSKDRMRVSLEYRYQRRGDQIDPGSMEFHMKGAFES</sequence>
<dbReference type="RefSeq" id="WP_204605525.1">
    <property type="nucleotide sequence ID" value="NZ_JBHSED010000046.1"/>
</dbReference>
<dbReference type="InterPro" id="IPR008775">
    <property type="entry name" value="Phytyl_CoA_dOase-like"/>
</dbReference>
<keyword evidence="1" id="KW-0223">Dioxygenase</keyword>
<keyword evidence="1" id="KW-0560">Oxidoreductase</keyword>
<comment type="caution">
    <text evidence="1">The sequence shown here is derived from an EMBL/GenBank/DDBJ whole genome shotgun (WGS) entry which is preliminary data.</text>
</comment>
<dbReference type="Gene3D" id="2.60.120.620">
    <property type="entry name" value="q2cbj1_9rhob like domain"/>
    <property type="match status" value="1"/>
</dbReference>
<dbReference type="PANTHER" id="PTHR40128">
    <property type="entry name" value="EXPRESSED PROTEIN"/>
    <property type="match status" value="1"/>
</dbReference>
<accession>A0ABV8SGQ3</accession>
<protein>
    <submittedName>
        <fullName evidence="1">Phytanoyl-CoA dioxygenase family protein</fullName>
    </submittedName>
</protein>